<reference evidence="5" key="2">
    <citation type="submission" date="2025-09" db="UniProtKB">
        <authorList>
            <consortium name="Ensembl"/>
        </authorList>
    </citation>
    <scope>IDENTIFICATION</scope>
</reference>
<dbReference type="AlphaFoldDB" id="A0A3B3QRF9"/>
<dbReference type="Pfam" id="PF00017">
    <property type="entry name" value="SH2"/>
    <property type="match status" value="1"/>
</dbReference>
<proteinExistence type="predicted"/>
<dbReference type="FunFam" id="3.30.505.10:FF:000016">
    <property type="entry name" value="B-cell linker protein isoform 2"/>
    <property type="match status" value="1"/>
</dbReference>
<organism evidence="5 6">
    <name type="scientific">Paramormyrops kingsleyae</name>
    <dbReference type="NCBI Taxonomy" id="1676925"/>
    <lineage>
        <taxon>Eukaryota</taxon>
        <taxon>Metazoa</taxon>
        <taxon>Chordata</taxon>
        <taxon>Craniata</taxon>
        <taxon>Vertebrata</taxon>
        <taxon>Euteleostomi</taxon>
        <taxon>Actinopterygii</taxon>
        <taxon>Neopterygii</taxon>
        <taxon>Teleostei</taxon>
        <taxon>Osteoglossocephala</taxon>
        <taxon>Osteoglossomorpha</taxon>
        <taxon>Osteoglossiformes</taxon>
        <taxon>Mormyridae</taxon>
        <taxon>Paramormyrops</taxon>
    </lineage>
</organism>
<dbReference type="PANTHER" id="PTHR14098">
    <property type="entry name" value="SH2 DOMAIN CONTAINING PROTEIN"/>
    <property type="match status" value="1"/>
</dbReference>
<protein>
    <submittedName>
        <fullName evidence="5">Cytokine dependent hematopoietic cell linker</fullName>
    </submittedName>
</protein>
<accession>A0A3B3QRF9</accession>
<dbReference type="GO" id="GO:0007169">
    <property type="term" value="P:cell surface receptor protein tyrosine kinase signaling pathway"/>
    <property type="evidence" value="ECO:0007669"/>
    <property type="project" value="TreeGrafter"/>
</dbReference>
<evidence type="ECO:0000259" key="4">
    <source>
        <dbReference type="PROSITE" id="PS50001"/>
    </source>
</evidence>
<evidence type="ECO:0000313" key="6">
    <source>
        <dbReference type="Proteomes" id="UP000261540"/>
    </source>
</evidence>
<dbReference type="InterPro" id="IPR036860">
    <property type="entry name" value="SH2_dom_sf"/>
</dbReference>
<evidence type="ECO:0000256" key="2">
    <source>
        <dbReference type="PROSITE-ProRule" id="PRU00191"/>
    </source>
</evidence>
<dbReference type="GO" id="GO:0035556">
    <property type="term" value="P:intracellular signal transduction"/>
    <property type="evidence" value="ECO:0007669"/>
    <property type="project" value="TreeGrafter"/>
</dbReference>
<keyword evidence="1 2" id="KW-0727">SH2 domain</keyword>
<feature type="domain" description="SH2" evidence="4">
    <location>
        <begin position="292"/>
        <end position="401"/>
    </location>
</feature>
<dbReference type="InterPro" id="IPR000980">
    <property type="entry name" value="SH2"/>
</dbReference>
<feature type="region of interest" description="Disordered" evidence="3">
    <location>
        <begin position="104"/>
        <end position="179"/>
    </location>
</feature>
<dbReference type="SMART" id="SM00252">
    <property type="entry name" value="SH2"/>
    <property type="match status" value="1"/>
</dbReference>
<feature type="compositionally biased region" description="Polar residues" evidence="3">
    <location>
        <begin position="28"/>
        <end position="44"/>
    </location>
</feature>
<evidence type="ECO:0000256" key="3">
    <source>
        <dbReference type="SAM" id="MobiDB-lite"/>
    </source>
</evidence>
<dbReference type="Proteomes" id="UP000261540">
    <property type="component" value="Unplaced"/>
</dbReference>
<sequence>MRSTEQYSKVSRRSDSAFQYICASKPDVSSQLSGSAFCQLQPEQMKQHRPHHSRDQPGSNQVRPPPVMERLPSSGKEKMRPGQAELEWRPKMDVDLEDSHMVESLGEPLPLPPTPTRSSPYIDKKHAFSPPKFSPSVHSRAIPPPRMPQRKTPGPVVQRDLKPGRKQELHREPRTAHQDTGVNLKVENLRIQALTRSGEKSLAMKNRQSVELPRQCGAGTGPPLTPPRFSQDLEFPDANPRFPRPNERHLKGKGAPHRMQESHQWMRVQDDIDVHRRVPCSRPAQMGSEQNWYIGSCQRAKTENALHLANQNGVFVVRDHSRSTEEEPFVLAVMQDNRVYNIKIRYIKSTQKFALGTGLRMNDMFDSIDDIIKFHMIFPIHLINGKDLSDHQRRCVLTRPLTREEMIQLLD</sequence>
<evidence type="ECO:0000256" key="1">
    <source>
        <dbReference type="ARBA" id="ARBA00022999"/>
    </source>
</evidence>
<dbReference type="GO" id="GO:0005737">
    <property type="term" value="C:cytoplasm"/>
    <property type="evidence" value="ECO:0007669"/>
    <property type="project" value="UniProtKB-ARBA"/>
</dbReference>
<dbReference type="InterPro" id="IPR051751">
    <property type="entry name" value="Immunoreceptor_sig_adapters"/>
</dbReference>
<dbReference type="GeneTree" id="ENSGT00940000161846"/>
<dbReference type="PROSITE" id="PS50001">
    <property type="entry name" value="SH2"/>
    <property type="match status" value="1"/>
</dbReference>
<evidence type="ECO:0000313" key="5">
    <source>
        <dbReference type="Ensembl" id="ENSPKIP00000008733.1"/>
    </source>
</evidence>
<keyword evidence="6" id="KW-1185">Reference proteome</keyword>
<dbReference type="Ensembl" id="ENSPKIT00000032818.1">
    <property type="protein sequence ID" value="ENSPKIP00000008733.1"/>
    <property type="gene ID" value="ENSPKIG00000024102.1"/>
</dbReference>
<dbReference type="SUPFAM" id="SSF55550">
    <property type="entry name" value="SH2 domain"/>
    <property type="match status" value="1"/>
</dbReference>
<feature type="region of interest" description="Disordered" evidence="3">
    <location>
        <begin position="236"/>
        <end position="262"/>
    </location>
</feature>
<dbReference type="STRING" id="1676925.ENSPKIP00000008733"/>
<dbReference type="PANTHER" id="PTHR14098:SF2">
    <property type="entry name" value="CYTOKINE-DEPENDENT HEMATOPOIETIC CELL LINKER"/>
    <property type="match status" value="1"/>
</dbReference>
<dbReference type="Gene3D" id="3.30.505.10">
    <property type="entry name" value="SH2 domain"/>
    <property type="match status" value="1"/>
</dbReference>
<feature type="compositionally biased region" description="Basic and acidic residues" evidence="3">
    <location>
        <begin position="75"/>
        <end position="90"/>
    </location>
</feature>
<feature type="compositionally biased region" description="Basic and acidic residues" evidence="3">
    <location>
        <begin position="159"/>
        <end position="177"/>
    </location>
</feature>
<name>A0A3B3QRF9_9TELE</name>
<reference evidence="5" key="1">
    <citation type="submission" date="2025-08" db="UniProtKB">
        <authorList>
            <consortium name="Ensembl"/>
        </authorList>
    </citation>
    <scope>IDENTIFICATION</scope>
</reference>
<dbReference type="OrthoDB" id="9945442at2759"/>
<feature type="region of interest" description="Disordered" evidence="3">
    <location>
        <begin position="28"/>
        <end position="90"/>
    </location>
</feature>